<evidence type="ECO:0000313" key="6">
    <source>
        <dbReference type="Proteomes" id="UP001153712"/>
    </source>
</evidence>
<dbReference type="InterPro" id="IPR035979">
    <property type="entry name" value="RBD_domain_sf"/>
</dbReference>
<dbReference type="PANTHER" id="PTHR14379">
    <property type="entry name" value="LIMKAIN B LKAP"/>
    <property type="match status" value="1"/>
</dbReference>
<dbReference type="GO" id="GO:1905762">
    <property type="term" value="F:CCR4-NOT complex binding"/>
    <property type="evidence" value="ECO:0007669"/>
    <property type="project" value="TreeGrafter"/>
</dbReference>
<accession>A0A9N9TWA5</accession>
<feature type="domain" description="HTH OST-type" evidence="4">
    <location>
        <begin position="729"/>
        <end position="804"/>
    </location>
</feature>
<dbReference type="Pfam" id="PF01936">
    <property type="entry name" value="NYN"/>
    <property type="match status" value="1"/>
</dbReference>
<dbReference type="InterPro" id="IPR012677">
    <property type="entry name" value="Nucleotide-bd_a/b_plait_sf"/>
</dbReference>
<feature type="region of interest" description="Disordered" evidence="3">
    <location>
        <begin position="1311"/>
        <end position="1359"/>
    </location>
</feature>
<dbReference type="SUPFAM" id="SSF54928">
    <property type="entry name" value="RNA-binding domain, RBD"/>
    <property type="match status" value="1"/>
</dbReference>
<dbReference type="Gene3D" id="3.30.70.330">
    <property type="match status" value="2"/>
</dbReference>
<feature type="compositionally biased region" description="Polar residues" evidence="3">
    <location>
        <begin position="1311"/>
        <end position="1343"/>
    </location>
</feature>
<keyword evidence="2" id="KW-0694">RNA-binding</keyword>
<feature type="region of interest" description="Disordered" evidence="3">
    <location>
        <begin position="26"/>
        <end position="59"/>
    </location>
</feature>
<dbReference type="GO" id="GO:0005777">
    <property type="term" value="C:peroxisome"/>
    <property type="evidence" value="ECO:0007669"/>
    <property type="project" value="InterPro"/>
</dbReference>
<dbReference type="InterPro" id="IPR045602">
    <property type="entry name" value="MARF1_LOTUS"/>
</dbReference>
<dbReference type="InterPro" id="IPR025605">
    <property type="entry name" value="OST-HTH/LOTUS_dom"/>
</dbReference>
<evidence type="ECO:0000259" key="4">
    <source>
        <dbReference type="PROSITE" id="PS51644"/>
    </source>
</evidence>
<keyword evidence="1" id="KW-0677">Repeat</keyword>
<dbReference type="OrthoDB" id="549353at2759"/>
<evidence type="ECO:0000256" key="3">
    <source>
        <dbReference type="SAM" id="MobiDB-lite"/>
    </source>
</evidence>
<dbReference type="InterPro" id="IPR024768">
    <property type="entry name" value="Marf1"/>
</dbReference>
<feature type="domain" description="HTH OST-type" evidence="4">
    <location>
        <begin position="967"/>
        <end position="1041"/>
    </location>
</feature>
<gene>
    <name evidence="5" type="ORF">PHYEVI_LOCUS9826</name>
</gene>
<dbReference type="InterPro" id="IPR021139">
    <property type="entry name" value="NYN"/>
</dbReference>
<dbReference type="Gene3D" id="3.30.420.610">
    <property type="entry name" value="LOTUS domain-like"/>
    <property type="match status" value="3"/>
</dbReference>
<dbReference type="PROSITE" id="PS51644">
    <property type="entry name" value="HTH_OST"/>
    <property type="match status" value="4"/>
</dbReference>
<organism evidence="5 6">
    <name type="scientific">Phyllotreta striolata</name>
    <name type="common">Striped flea beetle</name>
    <name type="synonym">Crioceris striolata</name>
    <dbReference type="NCBI Taxonomy" id="444603"/>
    <lineage>
        <taxon>Eukaryota</taxon>
        <taxon>Metazoa</taxon>
        <taxon>Ecdysozoa</taxon>
        <taxon>Arthropoda</taxon>
        <taxon>Hexapoda</taxon>
        <taxon>Insecta</taxon>
        <taxon>Pterygota</taxon>
        <taxon>Neoptera</taxon>
        <taxon>Endopterygota</taxon>
        <taxon>Coleoptera</taxon>
        <taxon>Polyphaga</taxon>
        <taxon>Cucujiformia</taxon>
        <taxon>Chrysomeloidea</taxon>
        <taxon>Chrysomelidae</taxon>
        <taxon>Galerucinae</taxon>
        <taxon>Alticini</taxon>
        <taxon>Phyllotreta</taxon>
    </lineage>
</organism>
<dbReference type="EMBL" id="OU900099">
    <property type="protein sequence ID" value="CAG9863540.1"/>
    <property type="molecule type" value="Genomic_DNA"/>
</dbReference>
<protein>
    <recommendedName>
        <fullName evidence="4">HTH OST-type domain-containing protein</fullName>
    </recommendedName>
</protein>
<dbReference type="InterPro" id="IPR034189">
    <property type="entry name" value="MARF1_RRM1"/>
</dbReference>
<dbReference type="GO" id="GO:0010468">
    <property type="term" value="P:regulation of gene expression"/>
    <property type="evidence" value="ECO:0007669"/>
    <property type="project" value="InterPro"/>
</dbReference>
<reference evidence="5" key="1">
    <citation type="submission" date="2022-01" db="EMBL/GenBank/DDBJ databases">
        <authorList>
            <person name="King R."/>
        </authorList>
    </citation>
    <scope>NUCLEOTIDE SEQUENCE</scope>
</reference>
<keyword evidence="6" id="KW-1185">Reference proteome</keyword>
<dbReference type="Pfam" id="PF12872">
    <property type="entry name" value="OST-HTH"/>
    <property type="match status" value="4"/>
</dbReference>
<dbReference type="InterPro" id="IPR041966">
    <property type="entry name" value="LOTUS-like"/>
</dbReference>
<evidence type="ECO:0000256" key="1">
    <source>
        <dbReference type="ARBA" id="ARBA00022737"/>
    </source>
</evidence>
<dbReference type="PANTHER" id="PTHR14379:SF3">
    <property type="entry name" value="MEIOSIS REGULATOR AND MRNA STABILITY FACTOR 1"/>
    <property type="match status" value="1"/>
</dbReference>
<sequence length="1359" mass="154423">MNYSGNSQESSDSSVKNYTFSHRTGTKAKFRFPSPPRLTQSANNSYNSTNSDSSKSSASSLKLSKSYNLTKRRRKPKFKKLQPLGIYWDIENCQVPKNKSASALVQKIRQTFLEAYYESEFVVVCDVKKESSQVIQELHDAQVMLVHVSSTSKNAADEKLRQSLRRFGELHPAPSAVVLISGDINFASDLSDLRYRRKIRVILVHNVNAADALILCANEHHSFTELIKDIPENKIKTQPTVHETSFLTVTNLPKNFDVIRLKNRLRFLIENCGGKIFNIDTSEGSAVIKFSNLDNALRAQRRVQGEDVFGNKIKTLSPIGRRNYASKGQKLKQPESLYHSYEQLPPPGFFTTSNQKTSRAAEKSIKYPSNFQLPQVNGVYRPFSANATPMEIGYEYQLWGKNPEKKPSTRIHKSSGSSEFASDDQRLGYFHETSKAPQGHQVDLTISNLDPNVEYKELKQLLRNMLKDCNVANNFSLTTQADGTPIVNLTVQSQQEAQYVISQLHKRKLGHKRILISYAQSASPYPEELKAMVVELLQELPDQCMPLFRLIYLLELKYNYTTSISEINKLKDICKIDENSGSRIISLNRQFKTASPASLSRVLSQYCTKHCSSVIENRSWSELNVHQFPNVRIDLRSFADKLGSLLRSHDNFMHLMSFQTCYEQEFFEPLPAYDDGVPLEHLVTCVPNVVIKLVGPNKNIKIVTVEENKKEKQDEEGPLKSVPPSLVPNIFTLCRELVDLLKTQEKCQLLMSKFIPAYHRHFGKQCKLADYGYAKLVDLFESIPHVIQVLNDGTKRTITLTHSTQMRRFTADLLRVLKVQPAKQIVSSDFPSAYEKVNGRSFNAVDYGLCTFEDLLQEVPENTVLVSRNEAGELFVAIPRREQTPEEMVKTKEFALEVIDLLQHSPYYSILFDKFIPAYHHNFGHQCKVSNYGFSKLIELFEAIPDIVKIEEMPDGEKVISLTLPQALKVLRSQLMEIVRGAPQASLPVADLLSVYLKKYSFPLKPQMYKCGSINELLSGFSDYFQLINNNGELLIVAINVDDTPNVLSLRCWGLLLKEPHCMDLETFKYQYQSKYNSRFLMDGLQQIGNVISISLSDDINYIALTKLYILSAQLYQVIYKNDGKCFYAHLEKLYEEYYGKPLKLTSYDIYSICEFYEHFNLMFFIKGRKNKEMVLLNKNLADHFVPLPSSLCNKVLMDTKSNFNFPPPPSLDMVFGTKKKSCPPKPDTPPSPQTTNCAWNHWTSTNNDNKPHDLSIQLPIILNPKLLGNPYSLISPCRTLQPSMRHIWNDITSPDPAELPLPEKLIQKGSIANDSADSGVNIKLDNSPSDNENDAGPSNNAAGRSEKSSYRPYLLFSN</sequence>
<feature type="domain" description="HTH OST-type" evidence="4">
    <location>
        <begin position="890"/>
        <end position="964"/>
    </location>
</feature>
<proteinExistence type="predicted"/>
<dbReference type="GO" id="GO:0003723">
    <property type="term" value="F:RNA binding"/>
    <property type="evidence" value="ECO:0007669"/>
    <property type="project" value="UniProtKB-KW"/>
</dbReference>
<dbReference type="Pfam" id="PF11608">
    <property type="entry name" value="RRM_MARF1"/>
    <property type="match status" value="1"/>
</dbReference>
<dbReference type="CDD" id="cd10910">
    <property type="entry name" value="PIN_limkain_b1_N_like"/>
    <property type="match status" value="1"/>
</dbReference>
<feature type="domain" description="HTH OST-type" evidence="4">
    <location>
        <begin position="805"/>
        <end position="880"/>
    </location>
</feature>
<dbReference type="GO" id="GO:0004540">
    <property type="term" value="F:RNA nuclease activity"/>
    <property type="evidence" value="ECO:0007669"/>
    <property type="project" value="InterPro"/>
</dbReference>
<dbReference type="Pfam" id="PF19687">
    <property type="entry name" value="MARF1_LOTUS"/>
    <property type="match status" value="1"/>
</dbReference>
<evidence type="ECO:0000313" key="5">
    <source>
        <dbReference type="EMBL" id="CAG9863540.1"/>
    </source>
</evidence>
<feature type="compositionally biased region" description="Low complexity" evidence="3">
    <location>
        <begin position="41"/>
        <end position="59"/>
    </location>
</feature>
<name>A0A9N9TWA5_PHYSR</name>
<evidence type="ECO:0000256" key="2">
    <source>
        <dbReference type="ARBA" id="ARBA00022884"/>
    </source>
</evidence>
<dbReference type="Proteomes" id="UP001153712">
    <property type="component" value="Chromosome 6"/>
</dbReference>